<evidence type="ECO:0000256" key="2">
    <source>
        <dbReference type="SAM" id="Phobius"/>
    </source>
</evidence>
<gene>
    <name evidence="3" type="ORF">O2N63_00310</name>
</gene>
<feature type="region of interest" description="Disordered" evidence="1">
    <location>
        <begin position="125"/>
        <end position="152"/>
    </location>
</feature>
<organism evidence="3 4">
    <name type="scientific">Aliiroseovarius salicola</name>
    <dbReference type="NCBI Taxonomy" id="3009082"/>
    <lineage>
        <taxon>Bacteria</taxon>
        <taxon>Pseudomonadati</taxon>
        <taxon>Pseudomonadota</taxon>
        <taxon>Alphaproteobacteria</taxon>
        <taxon>Rhodobacterales</taxon>
        <taxon>Paracoccaceae</taxon>
        <taxon>Aliiroseovarius</taxon>
    </lineage>
</organism>
<dbReference type="PANTHER" id="PTHR34980:SF2">
    <property type="entry name" value="INNER MEMBRANE PROTEIN YHAH-RELATED"/>
    <property type="match status" value="1"/>
</dbReference>
<feature type="transmembrane region" description="Helical" evidence="2">
    <location>
        <begin position="64"/>
        <end position="83"/>
    </location>
</feature>
<dbReference type="Proteomes" id="UP001528040">
    <property type="component" value="Unassembled WGS sequence"/>
</dbReference>
<accession>A0ABT4VWB0</accession>
<evidence type="ECO:0000256" key="1">
    <source>
        <dbReference type="SAM" id="MobiDB-lite"/>
    </source>
</evidence>
<comment type="caution">
    <text evidence="3">The sequence shown here is derived from an EMBL/GenBank/DDBJ whole genome shotgun (WGS) entry which is preliminary data.</text>
</comment>
<dbReference type="RefSeq" id="WP_271052011.1">
    <property type="nucleotide sequence ID" value="NZ_JAQIIO010000001.1"/>
</dbReference>
<keyword evidence="2" id="KW-0472">Membrane</keyword>
<evidence type="ECO:0000313" key="4">
    <source>
        <dbReference type="Proteomes" id="UP001528040"/>
    </source>
</evidence>
<feature type="transmembrane region" description="Helical" evidence="2">
    <location>
        <begin position="95"/>
        <end position="115"/>
    </location>
</feature>
<sequence length="152" mass="16961">MNFQTAIKTCFSKYVTFQGRAARSEFWWFALFVWGGQIILSMVDSVVFGTVTTMEGGFEAQTNMPILSGLFALATFLPAISVAVRRLHDKDRTGWWYWIVLVPVLGFLLLLFWFVTEGTRGANRYGPDPLGGDEGGDAGYDYAPSSIPRVDN</sequence>
<dbReference type="Pfam" id="PF05656">
    <property type="entry name" value="DUF805"/>
    <property type="match status" value="1"/>
</dbReference>
<dbReference type="InterPro" id="IPR008523">
    <property type="entry name" value="DUF805"/>
</dbReference>
<keyword evidence="2" id="KW-1133">Transmembrane helix</keyword>
<keyword evidence="4" id="KW-1185">Reference proteome</keyword>
<proteinExistence type="predicted"/>
<feature type="transmembrane region" description="Helical" evidence="2">
    <location>
        <begin position="26"/>
        <end position="52"/>
    </location>
</feature>
<reference evidence="3 4" key="1">
    <citation type="submission" date="2023-01" db="EMBL/GenBank/DDBJ databases">
        <authorList>
            <person name="Yoon J.-W."/>
        </authorList>
    </citation>
    <scope>NUCLEOTIDE SEQUENCE [LARGE SCALE GENOMIC DNA]</scope>
    <source>
        <strain evidence="3 4">KMU-50</strain>
    </source>
</reference>
<dbReference type="PANTHER" id="PTHR34980">
    <property type="entry name" value="INNER MEMBRANE PROTEIN-RELATED-RELATED"/>
    <property type="match status" value="1"/>
</dbReference>
<keyword evidence="2" id="KW-0812">Transmembrane</keyword>
<dbReference type="EMBL" id="JAQIIO010000001">
    <property type="protein sequence ID" value="MDA5092531.1"/>
    <property type="molecule type" value="Genomic_DNA"/>
</dbReference>
<name>A0ABT4VWB0_9RHOB</name>
<protein>
    <submittedName>
        <fullName evidence="3">DUF805 domain-containing protein</fullName>
    </submittedName>
</protein>
<evidence type="ECO:0000313" key="3">
    <source>
        <dbReference type="EMBL" id="MDA5092531.1"/>
    </source>
</evidence>